<keyword evidence="4" id="KW-1185">Reference proteome</keyword>
<feature type="transmembrane region" description="Helical" evidence="1">
    <location>
        <begin position="38"/>
        <end position="60"/>
    </location>
</feature>
<name>A0A370QFW1_9FLAO</name>
<evidence type="ECO:0000256" key="1">
    <source>
        <dbReference type="SAM" id="Phobius"/>
    </source>
</evidence>
<dbReference type="CDD" id="cd09084">
    <property type="entry name" value="EEP-2"/>
    <property type="match status" value="1"/>
</dbReference>
<keyword evidence="1" id="KW-0472">Membrane</keyword>
<dbReference type="Gene3D" id="3.60.10.10">
    <property type="entry name" value="Endonuclease/exonuclease/phosphatase"/>
    <property type="match status" value="1"/>
</dbReference>
<keyword evidence="1" id="KW-0812">Transmembrane</keyword>
<dbReference type="AlphaFoldDB" id="A0A370QFW1"/>
<dbReference type="GO" id="GO:0004519">
    <property type="term" value="F:endonuclease activity"/>
    <property type="evidence" value="ECO:0007669"/>
    <property type="project" value="UniProtKB-KW"/>
</dbReference>
<keyword evidence="3" id="KW-0255">Endonuclease</keyword>
<sequence length="344" mass="39427">MKKLGFFGKLLFWINSLVVFVLFFSFFLPYIPPSQSPTLSILSLAVSPLLWLNFFFLVYWLLRRKRAFLLSGTALVLAYFIFNPFYKFSSKDDPDTESNSIQLLSYNVRLFNLYEANSSTGKASTSFSEIIKTQDADIVCLQEYIAGNSVDFSAFPYRYIHFKGKSKLGHAIYSKHKIINQGAFDFDGTLNNVLFADVVVKKDTLRVYNFHLQSIGIKPSMATLQGEEQDKVRKRLSKAFVLQEQQAKELMAHSEKAPYPTVLMGDLNNTPFSYVFKKLSGNMQDAFLERGTGLGTTFVFDFYPLRIDYIFASNQFNVLDFEIIETTFSDHKPIMAGLQFKNKE</sequence>
<dbReference type="GO" id="GO:0004527">
    <property type="term" value="F:exonuclease activity"/>
    <property type="evidence" value="ECO:0007669"/>
    <property type="project" value="UniProtKB-KW"/>
</dbReference>
<proteinExistence type="predicted"/>
<dbReference type="PANTHER" id="PTHR14859:SF1">
    <property type="entry name" value="PGAP2-INTERACTING PROTEIN"/>
    <property type="match status" value="1"/>
</dbReference>
<dbReference type="SUPFAM" id="SSF56219">
    <property type="entry name" value="DNase I-like"/>
    <property type="match status" value="1"/>
</dbReference>
<feature type="domain" description="Endonuclease/exonuclease/phosphatase" evidence="2">
    <location>
        <begin position="104"/>
        <end position="331"/>
    </location>
</feature>
<reference evidence="3 4" key="1">
    <citation type="submission" date="2018-07" db="EMBL/GenBank/DDBJ databases">
        <title>Genomic Encyclopedia of Type Strains, Phase IV (KMG-IV): sequencing the most valuable type-strain genomes for metagenomic binning, comparative biology and taxonomic classification.</title>
        <authorList>
            <person name="Goeker M."/>
        </authorList>
    </citation>
    <scope>NUCLEOTIDE SEQUENCE [LARGE SCALE GENOMIC DNA]</scope>
    <source>
        <strain evidence="3 4">DSM 101478</strain>
    </source>
</reference>
<dbReference type="GO" id="GO:0006506">
    <property type="term" value="P:GPI anchor biosynthetic process"/>
    <property type="evidence" value="ECO:0007669"/>
    <property type="project" value="TreeGrafter"/>
</dbReference>
<keyword evidence="1" id="KW-1133">Transmembrane helix</keyword>
<dbReference type="EMBL" id="QRAO01000002">
    <property type="protein sequence ID" value="RDK87247.1"/>
    <property type="molecule type" value="Genomic_DNA"/>
</dbReference>
<dbReference type="PANTHER" id="PTHR14859">
    <property type="entry name" value="CALCOFLUOR WHITE HYPERSENSITIVE PROTEIN PRECURSOR"/>
    <property type="match status" value="1"/>
</dbReference>
<keyword evidence="3" id="KW-0269">Exonuclease</keyword>
<organism evidence="3 4">
    <name type="scientific">Marinirhabdus gelatinilytica</name>
    <dbReference type="NCBI Taxonomy" id="1703343"/>
    <lineage>
        <taxon>Bacteria</taxon>
        <taxon>Pseudomonadati</taxon>
        <taxon>Bacteroidota</taxon>
        <taxon>Flavobacteriia</taxon>
        <taxon>Flavobacteriales</taxon>
        <taxon>Flavobacteriaceae</taxon>
    </lineage>
</organism>
<dbReference type="InterPro" id="IPR005135">
    <property type="entry name" value="Endo/exonuclease/phosphatase"/>
</dbReference>
<dbReference type="Pfam" id="PF03372">
    <property type="entry name" value="Exo_endo_phos"/>
    <property type="match status" value="1"/>
</dbReference>
<dbReference type="InterPro" id="IPR036691">
    <property type="entry name" value="Endo/exonu/phosph_ase_sf"/>
</dbReference>
<evidence type="ECO:0000259" key="2">
    <source>
        <dbReference type="Pfam" id="PF03372"/>
    </source>
</evidence>
<dbReference type="GO" id="GO:0016020">
    <property type="term" value="C:membrane"/>
    <property type="evidence" value="ECO:0007669"/>
    <property type="project" value="GOC"/>
</dbReference>
<evidence type="ECO:0000313" key="3">
    <source>
        <dbReference type="EMBL" id="RDK87247.1"/>
    </source>
</evidence>
<gene>
    <name evidence="3" type="ORF">C8D94_102432</name>
</gene>
<keyword evidence="3" id="KW-0378">Hydrolase</keyword>
<dbReference type="InterPro" id="IPR051916">
    <property type="entry name" value="GPI-anchor_lipid_remodeler"/>
</dbReference>
<accession>A0A370QFW1</accession>
<feature type="transmembrane region" description="Helical" evidence="1">
    <location>
        <begin position="12"/>
        <end position="32"/>
    </location>
</feature>
<feature type="transmembrane region" description="Helical" evidence="1">
    <location>
        <begin position="67"/>
        <end position="86"/>
    </location>
</feature>
<dbReference type="Proteomes" id="UP000255317">
    <property type="component" value="Unassembled WGS sequence"/>
</dbReference>
<protein>
    <submittedName>
        <fullName evidence="3">Endonuclease/exonuclease/phosphatase family metal-dependent hydrolase</fullName>
    </submittedName>
</protein>
<keyword evidence="3" id="KW-0540">Nuclease</keyword>
<evidence type="ECO:0000313" key="4">
    <source>
        <dbReference type="Proteomes" id="UP000255317"/>
    </source>
</evidence>
<dbReference type="RefSeq" id="WP_170134739.1">
    <property type="nucleotide sequence ID" value="NZ_QRAO01000002.1"/>
</dbReference>
<comment type="caution">
    <text evidence="3">The sequence shown here is derived from an EMBL/GenBank/DDBJ whole genome shotgun (WGS) entry which is preliminary data.</text>
</comment>